<name>A0A0W0WHI7_9GAMM</name>
<gene>
    <name evidence="1" type="ORF">Lisr_0593</name>
</gene>
<evidence type="ECO:0000313" key="1">
    <source>
        <dbReference type="EMBL" id="KTD31510.1"/>
    </source>
</evidence>
<dbReference type="EMBL" id="LNYH01000021">
    <property type="protein sequence ID" value="KTD31510.1"/>
    <property type="molecule type" value="Genomic_DNA"/>
</dbReference>
<dbReference type="OrthoDB" id="5645602at2"/>
<evidence type="ECO:0000313" key="2">
    <source>
        <dbReference type="Proteomes" id="UP000054761"/>
    </source>
</evidence>
<protein>
    <submittedName>
        <fullName evidence="1">Uncharacterized protein</fullName>
    </submittedName>
</protein>
<dbReference type="PATRIC" id="fig|454.4.peg.626"/>
<comment type="caution">
    <text evidence="1">The sequence shown here is derived from an EMBL/GenBank/DDBJ whole genome shotgun (WGS) entry which is preliminary data.</text>
</comment>
<sequence>MKLQKIERLLLMCRIKAMIGLGNKTNAFIPRLKIDLVSSSLFLGVHGNPAIFVNKVTYRKLNKFYDSWIPNVTIAIKEDFFNASNRDIQIIGAIIHEAGHAFNVYAGLANTEANAYIFEIEVMMMLYHKNILAALFDIKDKEIQSYFNARMKYFKMEANSDPYLKSLINRVKVRFQLSHEPKLVSSESSGKSLQSDSSFFKQYVWGRESRIVERSYTKIALVN</sequence>
<organism evidence="1 2">
    <name type="scientific">Legionella israelensis</name>
    <dbReference type="NCBI Taxonomy" id="454"/>
    <lineage>
        <taxon>Bacteria</taxon>
        <taxon>Pseudomonadati</taxon>
        <taxon>Pseudomonadota</taxon>
        <taxon>Gammaproteobacteria</taxon>
        <taxon>Legionellales</taxon>
        <taxon>Legionellaceae</taxon>
        <taxon>Legionella</taxon>
    </lineage>
</organism>
<reference evidence="1 2" key="1">
    <citation type="submission" date="2015-11" db="EMBL/GenBank/DDBJ databases">
        <title>Genomic analysis of 38 Legionella species identifies large and diverse effector repertoires.</title>
        <authorList>
            <person name="Burstein D."/>
            <person name="Amaro F."/>
            <person name="Zusman T."/>
            <person name="Lifshitz Z."/>
            <person name="Cohen O."/>
            <person name="Gilbert J.A."/>
            <person name="Pupko T."/>
            <person name="Shuman H.A."/>
            <person name="Segal G."/>
        </authorList>
    </citation>
    <scope>NUCLEOTIDE SEQUENCE [LARGE SCALE GENOMIC DNA]</scope>
    <source>
        <strain evidence="1 2">Bercovier 4</strain>
    </source>
</reference>
<dbReference type="Proteomes" id="UP000054761">
    <property type="component" value="Unassembled WGS sequence"/>
</dbReference>
<dbReference type="AlphaFoldDB" id="A0A0W0WHI7"/>
<proteinExistence type="predicted"/>
<dbReference type="RefSeq" id="WP_058500975.1">
    <property type="nucleotide sequence ID" value="NZ_CAAAJA010000006.1"/>
</dbReference>
<accession>A0A0W0WHI7</accession>
<keyword evidence="2" id="KW-1185">Reference proteome</keyword>